<dbReference type="SUPFAM" id="SSF57938">
    <property type="entry name" value="DnaJ/Hsp40 cysteine-rich domain"/>
    <property type="match status" value="1"/>
</dbReference>
<reference evidence="1 2" key="1">
    <citation type="submission" date="2019-02" db="EMBL/GenBank/DDBJ databases">
        <title>Deep-cultivation of Planctomycetes and their phenomic and genomic characterization uncovers novel biology.</title>
        <authorList>
            <person name="Wiegand S."/>
            <person name="Jogler M."/>
            <person name="Boedeker C."/>
            <person name="Pinto D."/>
            <person name="Vollmers J."/>
            <person name="Rivas-Marin E."/>
            <person name="Kohn T."/>
            <person name="Peeters S.H."/>
            <person name="Heuer A."/>
            <person name="Rast P."/>
            <person name="Oberbeckmann S."/>
            <person name="Bunk B."/>
            <person name="Jeske O."/>
            <person name="Meyerdierks A."/>
            <person name="Storesund J.E."/>
            <person name="Kallscheuer N."/>
            <person name="Luecker S."/>
            <person name="Lage O.M."/>
            <person name="Pohl T."/>
            <person name="Merkel B.J."/>
            <person name="Hornburger P."/>
            <person name="Mueller R.-W."/>
            <person name="Bruemmer F."/>
            <person name="Labrenz M."/>
            <person name="Spormann A.M."/>
            <person name="Op Den Camp H."/>
            <person name="Overmann J."/>
            <person name="Amann R."/>
            <person name="Jetten M.S.M."/>
            <person name="Mascher T."/>
            <person name="Medema M.H."/>
            <person name="Devos D.P."/>
            <person name="Kaster A.-K."/>
            <person name="Ovreas L."/>
            <person name="Rohde M."/>
            <person name="Galperin M.Y."/>
            <person name="Jogler C."/>
        </authorList>
    </citation>
    <scope>NUCLEOTIDE SEQUENCE [LARGE SCALE GENOMIC DNA]</scope>
    <source>
        <strain evidence="1 2">Pla144</strain>
    </source>
</reference>
<keyword evidence="2" id="KW-1185">Reference proteome</keyword>
<comment type="caution">
    <text evidence="1">The sequence shown here is derived from an EMBL/GenBank/DDBJ whole genome shotgun (WGS) entry which is preliminary data.</text>
</comment>
<accession>A0A5C6CF36</accession>
<name>A0A5C6CF36_9BACT</name>
<gene>
    <name evidence="1" type="ORF">Pla144_46410</name>
</gene>
<evidence type="ECO:0000313" key="2">
    <source>
        <dbReference type="Proteomes" id="UP000318437"/>
    </source>
</evidence>
<dbReference type="Gene3D" id="6.20.20.10">
    <property type="match status" value="1"/>
</dbReference>
<protein>
    <submittedName>
        <fullName evidence="1">Uncharacterized protein</fullName>
    </submittedName>
</protein>
<dbReference type="EMBL" id="SJPS01000010">
    <property type="protein sequence ID" value="TWU21419.1"/>
    <property type="molecule type" value="Genomic_DNA"/>
</dbReference>
<organism evidence="1 2">
    <name type="scientific">Bythopirellula polymerisocia</name>
    <dbReference type="NCBI Taxonomy" id="2528003"/>
    <lineage>
        <taxon>Bacteria</taxon>
        <taxon>Pseudomonadati</taxon>
        <taxon>Planctomycetota</taxon>
        <taxon>Planctomycetia</taxon>
        <taxon>Pirellulales</taxon>
        <taxon>Lacipirellulaceae</taxon>
        <taxon>Bythopirellula</taxon>
    </lineage>
</organism>
<dbReference type="Proteomes" id="UP000318437">
    <property type="component" value="Unassembled WGS sequence"/>
</dbReference>
<evidence type="ECO:0000313" key="1">
    <source>
        <dbReference type="EMBL" id="TWU21419.1"/>
    </source>
</evidence>
<dbReference type="InterPro" id="IPR036410">
    <property type="entry name" value="HSP_DnaJ_Cys-rich_dom_sf"/>
</dbReference>
<sequence>MASGKTNCATCGRVIVQPDISPDLQFNNFAFGPRYYHSCFKKAHKEWSDGKAKFEKVYEHTTETCYGCDGRGKIKGHQCQKCDGKGKTKKSSLSDMRWSFFLHFNGFDCDNG</sequence>
<dbReference type="AlphaFoldDB" id="A0A5C6CF36"/>
<proteinExistence type="predicted"/>